<protein>
    <recommendedName>
        <fullName evidence="6">6-carboxy-5,6,7,8-tetrahydropterin synthase</fullName>
        <ecNumber evidence="5">4.1.2.50</ecNumber>
    </recommendedName>
    <alternativeName>
        <fullName evidence="10">Queuosine biosynthesis protein QueD</fullName>
    </alternativeName>
</protein>
<evidence type="ECO:0000256" key="9">
    <source>
        <dbReference type="ARBA" id="ARBA00023239"/>
    </source>
</evidence>
<dbReference type="AlphaFoldDB" id="A0A974SKT9"/>
<comment type="pathway">
    <text evidence="3">Purine metabolism; 7-cyano-7-deazaguanine biosynthesis.</text>
</comment>
<evidence type="ECO:0000313" key="13">
    <source>
        <dbReference type="Proteomes" id="UP000596427"/>
    </source>
</evidence>
<evidence type="ECO:0000256" key="8">
    <source>
        <dbReference type="ARBA" id="ARBA00022833"/>
    </source>
</evidence>
<dbReference type="EC" id="4.1.2.50" evidence="5"/>
<comment type="cofactor">
    <cofactor evidence="1">
        <name>Zn(2+)</name>
        <dbReference type="ChEBI" id="CHEBI:29105"/>
    </cofactor>
</comment>
<evidence type="ECO:0000256" key="11">
    <source>
        <dbReference type="ARBA" id="ARBA00048807"/>
    </source>
</evidence>
<dbReference type="Pfam" id="PF01242">
    <property type="entry name" value="PTPS"/>
    <property type="match status" value="1"/>
</dbReference>
<evidence type="ECO:0000256" key="1">
    <source>
        <dbReference type="ARBA" id="ARBA00001947"/>
    </source>
</evidence>
<dbReference type="Proteomes" id="UP000596427">
    <property type="component" value="Chromosome"/>
</dbReference>
<gene>
    <name evidence="12" type="ORF">EZH22_13535</name>
</gene>
<dbReference type="PANTHER" id="PTHR12589:SF7">
    <property type="entry name" value="6-PYRUVOYL TETRAHYDROBIOPTERIN SYNTHASE"/>
    <property type="match status" value="1"/>
</dbReference>
<evidence type="ECO:0000256" key="2">
    <source>
        <dbReference type="ARBA" id="ARBA00002285"/>
    </source>
</evidence>
<evidence type="ECO:0000313" key="12">
    <source>
        <dbReference type="EMBL" id="QRG09190.1"/>
    </source>
</evidence>
<organism evidence="12 13">
    <name type="scientific">Xanthobacter dioxanivorans</name>
    <dbReference type="NCBI Taxonomy" id="2528964"/>
    <lineage>
        <taxon>Bacteria</taxon>
        <taxon>Pseudomonadati</taxon>
        <taxon>Pseudomonadota</taxon>
        <taxon>Alphaproteobacteria</taxon>
        <taxon>Hyphomicrobiales</taxon>
        <taxon>Xanthobacteraceae</taxon>
        <taxon>Xanthobacter</taxon>
    </lineage>
</organism>
<dbReference type="EMBL" id="CP063362">
    <property type="protein sequence ID" value="QRG09190.1"/>
    <property type="molecule type" value="Genomic_DNA"/>
</dbReference>
<evidence type="ECO:0000256" key="3">
    <source>
        <dbReference type="ARBA" id="ARBA00005061"/>
    </source>
</evidence>
<dbReference type="InterPro" id="IPR007115">
    <property type="entry name" value="6-PTP_synth/QueD"/>
</dbReference>
<keyword evidence="13" id="KW-1185">Reference proteome</keyword>
<reference evidence="12 13" key="1">
    <citation type="submission" date="2020-10" db="EMBL/GenBank/DDBJ databases">
        <title>Degradation of 1,4-Dioxane by Xanthobacter sp. YN2, via a Novel Group-2 Soluble Di-Iron Monooxygenase.</title>
        <authorList>
            <person name="Ma F."/>
            <person name="Wang Y."/>
            <person name="Yang J."/>
            <person name="Guo H."/>
            <person name="Su D."/>
            <person name="Yu L."/>
        </authorList>
    </citation>
    <scope>NUCLEOTIDE SEQUENCE [LARGE SCALE GENOMIC DNA]</scope>
    <source>
        <strain evidence="12 13">YN2</strain>
    </source>
</reference>
<dbReference type="GO" id="GO:0070497">
    <property type="term" value="F:6-carboxytetrahydropterin synthase activity"/>
    <property type="evidence" value="ECO:0007669"/>
    <property type="project" value="UniProtKB-EC"/>
</dbReference>
<evidence type="ECO:0000256" key="7">
    <source>
        <dbReference type="ARBA" id="ARBA00022723"/>
    </source>
</evidence>
<dbReference type="RefSeq" id="WP_203196108.1">
    <property type="nucleotide sequence ID" value="NZ_CP063362.1"/>
</dbReference>
<dbReference type="PANTHER" id="PTHR12589">
    <property type="entry name" value="PYRUVOYL TETRAHYDROBIOPTERIN SYNTHASE"/>
    <property type="match status" value="1"/>
</dbReference>
<accession>A0A974SKT9</accession>
<evidence type="ECO:0000256" key="10">
    <source>
        <dbReference type="ARBA" id="ARBA00031449"/>
    </source>
</evidence>
<name>A0A974SKT9_9HYPH</name>
<evidence type="ECO:0000256" key="6">
    <source>
        <dbReference type="ARBA" id="ARBA00018141"/>
    </source>
</evidence>
<dbReference type="SUPFAM" id="SSF55620">
    <property type="entry name" value="Tetrahydrobiopterin biosynthesis enzymes-like"/>
    <property type="match status" value="1"/>
</dbReference>
<dbReference type="Gene3D" id="3.30.479.10">
    <property type="entry name" value="6-pyruvoyl tetrahydropterin synthase/QueD"/>
    <property type="match status" value="1"/>
</dbReference>
<keyword evidence="8" id="KW-0862">Zinc</keyword>
<dbReference type="KEGG" id="xdi:EZH22_13535"/>
<evidence type="ECO:0000256" key="5">
    <source>
        <dbReference type="ARBA" id="ARBA00012982"/>
    </source>
</evidence>
<dbReference type="GO" id="GO:0046872">
    <property type="term" value="F:metal ion binding"/>
    <property type="evidence" value="ECO:0007669"/>
    <property type="project" value="UniProtKB-KW"/>
</dbReference>
<keyword evidence="9" id="KW-0456">Lyase</keyword>
<keyword evidence="7" id="KW-0479">Metal-binding</keyword>
<proteinExistence type="inferred from homology"/>
<evidence type="ECO:0000256" key="4">
    <source>
        <dbReference type="ARBA" id="ARBA00008900"/>
    </source>
</evidence>
<comment type="function">
    <text evidence="2">Catalyzes the conversion of 7,8-dihydroneopterin triphosphate (H2NTP) to 6-carboxy-5,6,7,8-tetrahydropterin (CPH4) and acetaldehyde.</text>
</comment>
<sequence>MYAVEVRDHIMIAHSFKGALFGPAQALHGATFVVDVAFFRAELTVEGVVVDIGRAHEALKGVLGPLNYRNLDDLPAFAGRNTTTEVLCRHVFDRMAEAARAGTLGAGSDGLARIRVTLHESHVARAWYEADLGADAASLQLIS</sequence>
<comment type="similarity">
    <text evidence="4">Belongs to the PTPS family. QueD subfamily.</text>
</comment>
<comment type="catalytic activity">
    <reaction evidence="11">
        <text>7,8-dihydroneopterin 3'-triphosphate + H2O = 6-carboxy-5,6,7,8-tetrahydropterin + triphosphate + acetaldehyde + 2 H(+)</text>
        <dbReference type="Rhea" id="RHEA:27966"/>
        <dbReference type="ChEBI" id="CHEBI:15343"/>
        <dbReference type="ChEBI" id="CHEBI:15377"/>
        <dbReference type="ChEBI" id="CHEBI:15378"/>
        <dbReference type="ChEBI" id="CHEBI:18036"/>
        <dbReference type="ChEBI" id="CHEBI:58462"/>
        <dbReference type="ChEBI" id="CHEBI:61032"/>
        <dbReference type="EC" id="4.1.2.50"/>
    </reaction>
</comment>
<dbReference type="InterPro" id="IPR038418">
    <property type="entry name" value="6-PTP_synth/QueD_sf"/>
</dbReference>